<dbReference type="PANTHER" id="PTHR13014">
    <property type="entry name" value="MITOCHONDRIAL 28S RIBOSOMAL PROTEIN S30/P52 PRO-APOTOTIC PROTEIN"/>
    <property type="match status" value="1"/>
</dbReference>
<organism evidence="5 6">
    <name type="scientific">Limulus polyphemus</name>
    <name type="common">Atlantic horseshoe crab</name>
    <dbReference type="NCBI Taxonomy" id="6850"/>
    <lineage>
        <taxon>Eukaryota</taxon>
        <taxon>Metazoa</taxon>
        <taxon>Ecdysozoa</taxon>
        <taxon>Arthropoda</taxon>
        <taxon>Chelicerata</taxon>
        <taxon>Merostomata</taxon>
        <taxon>Xiphosura</taxon>
        <taxon>Limulidae</taxon>
        <taxon>Limulus</taxon>
    </lineage>
</organism>
<evidence type="ECO:0000313" key="5">
    <source>
        <dbReference type="Proteomes" id="UP000694941"/>
    </source>
</evidence>
<reference evidence="6" key="1">
    <citation type="submission" date="2025-08" db="UniProtKB">
        <authorList>
            <consortium name="RefSeq"/>
        </authorList>
    </citation>
    <scope>IDENTIFICATION</scope>
    <source>
        <tissue evidence="6">Muscle</tissue>
    </source>
</reference>
<dbReference type="GeneID" id="106475460"/>
<evidence type="ECO:0000256" key="2">
    <source>
        <dbReference type="ARBA" id="ARBA00022980"/>
    </source>
</evidence>
<protein>
    <submittedName>
        <fullName evidence="6">28S ribosomal protein S30, mitochondrial-like</fullName>
    </submittedName>
</protein>
<comment type="subcellular location">
    <subcellularLocation>
        <location evidence="1">Mitochondrion</location>
    </subcellularLocation>
</comment>
<name>A0ABM1BZH1_LIMPO</name>
<dbReference type="PANTHER" id="PTHR13014:SF3">
    <property type="entry name" value="LARGE RIBOSOMAL SUBUNIT PROTEIN ML65"/>
    <property type="match status" value="1"/>
</dbReference>
<evidence type="ECO:0000256" key="1">
    <source>
        <dbReference type="ARBA" id="ARBA00004173"/>
    </source>
</evidence>
<evidence type="ECO:0000256" key="3">
    <source>
        <dbReference type="ARBA" id="ARBA00023128"/>
    </source>
</evidence>
<dbReference type="InterPro" id="IPR039982">
    <property type="entry name" value="Ribosomal_mL65"/>
</dbReference>
<keyword evidence="4" id="KW-0687">Ribonucleoprotein</keyword>
<dbReference type="Pfam" id="PF07147">
    <property type="entry name" value="PDCD9"/>
    <property type="match status" value="1"/>
</dbReference>
<sequence>MAARRMCMKSLGRRISHISRDIVNQNFLIRTYGTPTASAYKPDRPNQDLQEYVEIPSYPEIIDSSKEGRKKHARKQWYKYVQELPTVEQKLLEIISRQKYPAVILGPVSRSYDLLPFQQYCTRTNIIKGLPEIYQGTNVDDVYDKLKQQLIEVVKVQCCQFSRNYKITQQKPTEETVSRGQGGGVLDEMTSLISTTLAVSDEGQHLANAEISHLPRCDAFWWHAGFEKSKITLVKDIDDICFQYVDQPWLQVRTKNPLPEIFNQDDPACLGNDIPPVKYHPRVYGHCIERRYVTSVPGFWPGSECEYGYMSLHTRDGLVKRAKMVTDIDMEDCINGFGMMASFGWLVALATYQGFTPFNELTYPLVTQTVITNGQDWDFFVYQLNTMSFHSDIDHNTHKNICWTSGTMRLFEDIVDGEVTGLNDDVFKVFLKFFVQAPKQQSEFSLKPYTGEDTRSEEEKIADRERLRRLLSNRPNPFEYKHEVPLWKWIYKRHKDAPSAPFLK</sequence>
<dbReference type="InterPro" id="IPR010793">
    <property type="entry name" value="Ribosomal_mL37/mL65"/>
</dbReference>
<dbReference type="RefSeq" id="XP_013791594.1">
    <property type="nucleotide sequence ID" value="XM_013936140.1"/>
</dbReference>
<proteinExistence type="predicted"/>
<keyword evidence="5" id="KW-1185">Reference proteome</keyword>
<evidence type="ECO:0000313" key="6">
    <source>
        <dbReference type="RefSeq" id="XP_013791594.1"/>
    </source>
</evidence>
<accession>A0ABM1BZH1</accession>
<dbReference type="Proteomes" id="UP000694941">
    <property type="component" value="Unplaced"/>
</dbReference>
<gene>
    <name evidence="6" type="primary">LOC106475460</name>
</gene>
<evidence type="ECO:0000256" key="4">
    <source>
        <dbReference type="ARBA" id="ARBA00023274"/>
    </source>
</evidence>
<keyword evidence="2" id="KW-0689">Ribosomal protein</keyword>
<keyword evidence="3" id="KW-0496">Mitochondrion</keyword>